<protein>
    <submittedName>
        <fullName evidence="1">Uncharacterized protein</fullName>
    </submittedName>
</protein>
<dbReference type="AlphaFoldDB" id="D8TXZ7"/>
<proteinExistence type="predicted"/>
<reference evidence="1 2" key="1">
    <citation type="journal article" date="2010" name="Science">
        <title>Genomic analysis of organismal complexity in the multicellular green alga Volvox carteri.</title>
        <authorList>
            <person name="Prochnik S.E."/>
            <person name="Umen J."/>
            <person name="Nedelcu A.M."/>
            <person name="Hallmann A."/>
            <person name="Miller S.M."/>
            <person name="Nishii I."/>
            <person name="Ferris P."/>
            <person name="Kuo A."/>
            <person name="Mitros T."/>
            <person name="Fritz-Laylin L.K."/>
            <person name="Hellsten U."/>
            <person name="Chapman J."/>
            <person name="Simakov O."/>
            <person name="Rensing S.A."/>
            <person name="Terry A."/>
            <person name="Pangilinan J."/>
            <person name="Kapitonov V."/>
            <person name="Jurka J."/>
            <person name="Salamov A."/>
            <person name="Shapiro H."/>
            <person name="Schmutz J."/>
            <person name="Grimwood J."/>
            <person name="Lindquist E."/>
            <person name="Lucas S."/>
            <person name="Grigoriev I.V."/>
            <person name="Schmitt R."/>
            <person name="Kirk D."/>
            <person name="Rokhsar D.S."/>
        </authorList>
    </citation>
    <scope>NUCLEOTIDE SEQUENCE [LARGE SCALE GENOMIC DNA]</scope>
    <source>
        <strain evidence="2">f. Nagariensis / Eve</strain>
    </source>
</reference>
<evidence type="ECO:0000313" key="2">
    <source>
        <dbReference type="Proteomes" id="UP000001058"/>
    </source>
</evidence>
<dbReference type="InParanoid" id="D8TXZ7"/>
<sequence length="124" mass="13617">MVKAASVGNQALLFEQVTLGWRLDERVALAAVVRGHLHNLKWMEGAEAARAGGREFVLDAMQWGGHVLEKVILSGSVEIMEWQLHERGLTWIGEEMFNAAAEAGSPAFLEWLVTRGFTAGLIAM</sequence>
<dbReference type="KEGG" id="vcn:VOLCADRAFT_91801"/>
<dbReference type="EMBL" id="GL378343">
    <property type="protein sequence ID" value="EFJ47812.1"/>
    <property type="molecule type" value="Genomic_DNA"/>
</dbReference>
<accession>D8TXZ7</accession>
<name>D8TXZ7_VOLCA</name>
<dbReference type="Proteomes" id="UP000001058">
    <property type="component" value="Unassembled WGS sequence"/>
</dbReference>
<gene>
    <name evidence="1" type="ORF">VOLCADRAFT_91801</name>
</gene>
<keyword evidence="2" id="KW-1185">Reference proteome</keyword>
<dbReference type="RefSeq" id="XP_002951283.1">
    <property type="nucleotide sequence ID" value="XM_002951237.1"/>
</dbReference>
<evidence type="ECO:0000313" key="1">
    <source>
        <dbReference type="EMBL" id="EFJ47812.1"/>
    </source>
</evidence>
<organism evidence="2">
    <name type="scientific">Volvox carteri f. nagariensis</name>
    <dbReference type="NCBI Taxonomy" id="3068"/>
    <lineage>
        <taxon>Eukaryota</taxon>
        <taxon>Viridiplantae</taxon>
        <taxon>Chlorophyta</taxon>
        <taxon>core chlorophytes</taxon>
        <taxon>Chlorophyceae</taxon>
        <taxon>CS clade</taxon>
        <taxon>Chlamydomonadales</taxon>
        <taxon>Volvocaceae</taxon>
        <taxon>Volvox</taxon>
    </lineage>
</organism>
<dbReference type="GeneID" id="9615443"/>